<dbReference type="AlphaFoldDB" id="A0AAF1A256"/>
<reference evidence="1" key="1">
    <citation type="submission" date="2023-08" db="EMBL/GenBank/DDBJ databases">
        <title>A de novo genome assembly of Solanum verrucosum Schlechtendal, a Mexican diploid species geographically isolated from the other diploid A-genome species in potato relatives.</title>
        <authorList>
            <person name="Hosaka K."/>
        </authorList>
    </citation>
    <scope>NUCLEOTIDE SEQUENCE</scope>
    <source>
        <tissue evidence="1">Young leaves</tissue>
    </source>
</reference>
<gene>
    <name evidence="1" type="ORF">MTR67_050749</name>
</gene>
<dbReference type="EMBL" id="CP133623">
    <property type="protein sequence ID" value="WMV57364.1"/>
    <property type="molecule type" value="Genomic_DNA"/>
</dbReference>
<organism evidence="1 2">
    <name type="scientific">Solanum verrucosum</name>
    <dbReference type="NCBI Taxonomy" id="315347"/>
    <lineage>
        <taxon>Eukaryota</taxon>
        <taxon>Viridiplantae</taxon>
        <taxon>Streptophyta</taxon>
        <taxon>Embryophyta</taxon>
        <taxon>Tracheophyta</taxon>
        <taxon>Spermatophyta</taxon>
        <taxon>Magnoliopsida</taxon>
        <taxon>eudicotyledons</taxon>
        <taxon>Gunneridae</taxon>
        <taxon>Pentapetalae</taxon>
        <taxon>asterids</taxon>
        <taxon>lamiids</taxon>
        <taxon>Solanales</taxon>
        <taxon>Solanaceae</taxon>
        <taxon>Solanoideae</taxon>
        <taxon>Solaneae</taxon>
        <taxon>Solanum</taxon>
    </lineage>
</organism>
<proteinExistence type="predicted"/>
<sequence length="28" mass="3333">MSCFTWLLAKQVVLTQENFMKRDILTES</sequence>
<evidence type="ECO:0000313" key="1">
    <source>
        <dbReference type="EMBL" id="WMV57364.1"/>
    </source>
</evidence>
<dbReference type="Proteomes" id="UP001234989">
    <property type="component" value="Chromosome 12"/>
</dbReference>
<name>A0AAF1A256_SOLVR</name>
<keyword evidence="2" id="KW-1185">Reference proteome</keyword>
<evidence type="ECO:0000313" key="2">
    <source>
        <dbReference type="Proteomes" id="UP001234989"/>
    </source>
</evidence>
<protein>
    <submittedName>
        <fullName evidence="1">Uncharacterized protein</fullName>
    </submittedName>
</protein>
<accession>A0AAF1A256</accession>